<evidence type="ECO:0000256" key="1">
    <source>
        <dbReference type="SAM" id="Phobius"/>
    </source>
</evidence>
<keyword evidence="1" id="KW-0812">Transmembrane</keyword>
<feature type="transmembrane region" description="Helical" evidence="1">
    <location>
        <begin position="21"/>
        <end position="42"/>
    </location>
</feature>
<dbReference type="AlphaFoldDB" id="B4RBS8"/>
<protein>
    <recommendedName>
        <fullName evidence="2">2TM domain-containing protein</fullName>
    </recommendedName>
</protein>
<evidence type="ECO:0000313" key="3">
    <source>
        <dbReference type="EMBL" id="ACG78125.1"/>
    </source>
</evidence>
<keyword evidence="4" id="KW-1185">Reference proteome</keyword>
<evidence type="ECO:0000259" key="2">
    <source>
        <dbReference type="Pfam" id="PF13239"/>
    </source>
</evidence>
<proteinExistence type="predicted"/>
<feature type="domain" description="2TM" evidence="2">
    <location>
        <begin position="11"/>
        <end position="83"/>
    </location>
</feature>
<dbReference type="eggNOG" id="COG1396">
    <property type="taxonomic scope" value="Bacteria"/>
</dbReference>
<organism evidence="3 4">
    <name type="scientific">Phenylobacterium zucineum (strain HLK1)</name>
    <dbReference type="NCBI Taxonomy" id="450851"/>
    <lineage>
        <taxon>Bacteria</taxon>
        <taxon>Pseudomonadati</taxon>
        <taxon>Pseudomonadota</taxon>
        <taxon>Alphaproteobacteria</taxon>
        <taxon>Caulobacterales</taxon>
        <taxon>Caulobacteraceae</taxon>
        <taxon>Phenylobacterium</taxon>
    </lineage>
</organism>
<reference evidence="3 4" key="1">
    <citation type="journal article" date="2008" name="BMC Genomics">
        <title>Complete genome of Phenylobacterium zucineum - a novel facultative intracellular bacterium isolated from human erythroleukemia cell line K562.</title>
        <authorList>
            <person name="Luo Y."/>
            <person name="Xu X."/>
            <person name="Ding Z."/>
            <person name="Liu Z."/>
            <person name="Zhang B."/>
            <person name="Yan Z."/>
            <person name="Sun J."/>
            <person name="Hu S."/>
            <person name="Hu X."/>
        </authorList>
    </citation>
    <scope>NUCLEOTIDE SEQUENCE [LARGE SCALE GENOMIC DNA]</scope>
    <source>
        <strain evidence="3 4">HLK1</strain>
    </source>
</reference>
<gene>
    <name evidence="3" type="ordered locus">PHZ_c1714</name>
</gene>
<dbReference type="EMBL" id="CP000747">
    <property type="protein sequence ID" value="ACG78125.1"/>
    <property type="molecule type" value="Genomic_DNA"/>
</dbReference>
<dbReference type="RefSeq" id="WP_012522267.1">
    <property type="nucleotide sequence ID" value="NC_011144.1"/>
</dbReference>
<accession>B4RBS8</accession>
<evidence type="ECO:0000313" key="4">
    <source>
        <dbReference type="Proteomes" id="UP000001868"/>
    </source>
</evidence>
<feature type="transmembrane region" description="Helical" evidence="1">
    <location>
        <begin position="48"/>
        <end position="69"/>
    </location>
</feature>
<keyword evidence="1" id="KW-0472">Membrane</keyword>
<dbReference type="OrthoDB" id="3782725at2"/>
<dbReference type="STRING" id="450851.PHZ_c1714"/>
<dbReference type="InterPro" id="IPR025698">
    <property type="entry name" value="2TM_dom"/>
</dbReference>
<name>B4RBS8_PHEZH</name>
<dbReference type="Pfam" id="PF13239">
    <property type="entry name" value="2TM"/>
    <property type="match status" value="1"/>
</dbReference>
<sequence length="90" mass="10272">MTDDAELRRLAVRRADMKLGFRTHLMAYAIVNAGLALINILTSPGDWWVQWPMFGWGLGLVAHGAVVYFDGEGVRDRMIEAELEKLRQKR</sequence>
<keyword evidence="1" id="KW-1133">Transmembrane helix</keyword>
<dbReference type="Proteomes" id="UP000001868">
    <property type="component" value="Chromosome"/>
</dbReference>
<dbReference type="KEGG" id="pzu:PHZ_c1714"/>
<dbReference type="HOGENOM" id="CLU_173284_0_0_5"/>